<dbReference type="EMBL" id="BTRK01000006">
    <property type="protein sequence ID" value="GMR56687.1"/>
    <property type="molecule type" value="Genomic_DNA"/>
</dbReference>
<evidence type="ECO:0000313" key="1">
    <source>
        <dbReference type="EMBL" id="GMR56687.1"/>
    </source>
</evidence>
<gene>
    <name evidence="1" type="ORF">PMAYCL1PPCAC_26882</name>
</gene>
<name>A0AAN5D621_9BILA</name>
<sequence>VMADESSFDLSYMRALGTAMADSADVGGVTGAQLCRALTEFAAYTNRLNEEAAGLTKKQLDKTLKSMDNFRLALDVTRNSIEQLSHSNATAAYGGQLISNLFHEFSEPKEEPRFSIDS</sequence>
<proteinExistence type="predicted"/>
<protein>
    <submittedName>
        <fullName evidence="1">Uncharacterized protein</fullName>
    </submittedName>
</protein>
<dbReference type="Proteomes" id="UP001328107">
    <property type="component" value="Unassembled WGS sequence"/>
</dbReference>
<feature type="non-terminal residue" evidence="1">
    <location>
        <position position="1"/>
    </location>
</feature>
<comment type="caution">
    <text evidence="1">The sequence shown here is derived from an EMBL/GenBank/DDBJ whole genome shotgun (WGS) entry which is preliminary data.</text>
</comment>
<keyword evidence="2" id="KW-1185">Reference proteome</keyword>
<dbReference type="AlphaFoldDB" id="A0AAN5D621"/>
<evidence type="ECO:0000313" key="2">
    <source>
        <dbReference type="Proteomes" id="UP001328107"/>
    </source>
</evidence>
<feature type="non-terminal residue" evidence="1">
    <location>
        <position position="118"/>
    </location>
</feature>
<organism evidence="1 2">
    <name type="scientific">Pristionchus mayeri</name>
    <dbReference type="NCBI Taxonomy" id="1317129"/>
    <lineage>
        <taxon>Eukaryota</taxon>
        <taxon>Metazoa</taxon>
        <taxon>Ecdysozoa</taxon>
        <taxon>Nematoda</taxon>
        <taxon>Chromadorea</taxon>
        <taxon>Rhabditida</taxon>
        <taxon>Rhabditina</taxon>
        <taxon>Diplogasteromorpha</taxon>
        <taxon>Diplogasteroidea</taxon>
        <taxon>Neodiplogasteridae</taxon>
        <taxon>Pristionchus</taxon>
    </lineage>
</organism>
<accession>A0AAN5D621</accession>
<reference evidence="2" key="1">
    <citation type="submission" date="2022-10" db="EMBL/GenBank/DDBJ databases">
        <title>Genome assembly of Pristionchus species.</title>
        <authorList>
            <person name="Yoshida K."/>
            <person name="Sommer R.J."/>
        </authorList>
    </citation>
    <scope>NUCLEOTIDE SEQUENCE [LARGE SCALE GENOMIC DNA]</scope>
    <source>
        <strain evidence="2">RS5460</strain>
    </source>
</reference>